<feature type="transmembrane region" description="Helical" evidence="1">
    <location>
        <begin position="70"/>
        <end position="90"/>
    </location>
</feature>
<evidence type="ECO:0008006" key="4">
    <source>
        <dbReference type="Google" id="ProtNLM"/>
    </source>
</evidence>
<dbReference type="EMBL" id="PSQJ01000003">
    <property type="protein sequence ID" value="PTL86467.1"/>
    <property type="molecule type" value="Genomic_DNA"/>
</dbReference>
<keyword evidence="1" id="KW-0472">Membrane</keyword>
<feature type="transmembrane region" description="Helical" evidence="1">
    <location>
        <begin position="5"/>
        <end position="23"/>
    </location>
</feature>
<accession>A0A2T4VXG2</accession>
<evidence type="ECO:0000313" key="2">
    <source>
        <dbReference type="EMBL" id="PTL86467.1"/>
    </source>
</evidence>
<reference evidence="3" key="1">
    <citation type="submission" date="2018-02" db="EMBL/GenBank/DDBJ databases">
        <title>Genome sequence of Candidatus Liberibacter europaeus.</title>
        <authorList>
            <person name="Frampton R.A."/>
            <person name="Thompson S.M."/>
            <person name="David C."/>
            <person name="Addison S.M."/>
            <person name="Smith G.R."/>
        </authorList>
    </citation>
    <scope>NUCLEOTIDE SEQUENCE [LARGE SCALE GENOMIC DNA]</scope>
</reference>
<feature type="transmembrane region" description="Helical" evidence="1">
    <location>
        <begin position="43"/>
        <end position="63"/>
    </location>
</feature>
<evidence type="ECO:0000313" key="3">
    <source>
        <dbReference type="Proteomes" id="UP000240811"/>
    </source>
</evidence>
<comment type="caution">
    <text evidence="2">The sequence shown here is derived from an EMBL/GenBank/DDBJ whole genome shotgun (WGS) entry which is preliminary data.</text>
</comment>
<dbReference type="Proteomes" id="UP000240811">
    <property type="component" value="Unassembled WGS sequence"/>
</dbReference>
<keyword evidence="1" id="KW-1133">Transmembrane helix</keyword>
<sequence length="116" mass="13435">MKWIFLYLNITISVMSFVFVKISVTRQEVVFNLLNTIHIPHNIFYWLGFICYSSTFFVYAFLIAQFPLQIAQTIVTCSIIVIITLISSLFWQEPFYWTTTVGIGLITAGMTLLSFN</sequence>
<organism evidence="2 3">
    <name type="scientific">Candidatus Liberibacter europaeus</name>
    <dbReference type="NCBI Taxonomy" id="744859"/>
    <lineage>
        <taxon>Bacteria</taxon>
        <taxon>Pseudomonadati</taxon>
        <taxon>Pseudomonadota</taxon>
        <taxon>Alphaproteobacteria</taxon>
        <taxon>Hyphomicrobiales</taxon>
        <taxon>Rhizobiaceae</taxon>
        <taxon>Liberibacter</taxon>
    </lineage>
</organism>
<protein>
    <recommendedName>
        <fullName evidence="4">Multidrug transporter</fullName>
    </recommendedName>
</protein>
<keyword evidence="1" id="KW-0812">Transmembrane</keyword>
<feature type="transmembrane region" description="Helical" evidence="1">
    <location>
        <begin position="96"/>
        <end position="115"/>
    </location>
</feature>
<gene>
    <name evidence="2" type="ORF">C4617_03450</name>
</gene>
<dbReference type="Gene3D" id="1.10.3730.20">
    <property type="match status" value="1"/>
</dbReference>
<proteinExistence type="predicted"/>
<evidence type="ECO:0000256" key="1">
    <source>
        <dbReference type="SAM" id="Phobius"/>
    </source>
</evidence>
<name>A0A2T4VXG2_9HYPH</name>
<dbReference type="AlphaFoldDB" id="A0A2T4VXG2"/>
<dbReference type="InterPro" id="IPR037185">
    <property type="entry name" value="EmrE-like"/>
</dbReference>
<dbReference type="SUPFAM" id="SSF103481">
    <property type="entry name" value="Multidrug resistance efflux transporter EmrE"/>
    <property type="match status" value="1"/>
</dbReference>